<dbReference type="Gene3D" id="2.60.120.10">
    <property type="entry name" value="Jelly Rolls"/>
    <property type="match status" value="1"/>
</dbReference>
<accession>A0ABU7TVJ5</accession>
<evidence type="ECO:0000259" key="2">
    <source>
        <dbReference type="Pfam" id="PF07883"/>
    </source>
</evidence>
<dbReference type="Pfam" id="PF07883">
    <property type="entry name" value="Cupin_2"/>
    <property type="match status" value="1"/>
</dbReference>
<evidence type="ECO:0000256" key="1">
    <source>
        <dbReference type="SAM" id="MobiDB-lite"/>
    </source>
</evidence>
<gene>
    <name evidence="3" type="ORF">MOTC310_27505</name>
</gene>
<dbReference type="InterPro" id="IPR013096">
    <property type="entry name" value="Cupin_2"/>
</dbReference>
<dbReference type="EMBL" id="MLCA01000014">
    <property type="protein sequence ID" value="MEE7493959.1"/>
    <property type="molecule type" value="Genomic_DNA"/>
</dbReference>
<dbReference type="RefSeq" id="WP_331304034.1">
    <property type="nucleotide sequence ID" value="NZ_MLCA01000014.1"/>
</dbReference>
<keyword evidence="4" id="KW-1185">Reference proteome</keyword>
<evidence type="ECO:0000313" key="3">
    <source>
        <dbReference type="EMBL" id="MEE7493959.1"/>
    </source>
</evidence>
<feature type="compositionally biased region" description="Basic and acidic residues" evidence="1">
    <location>
        <begin position="1"/>
        <end position="13"/>
    </location>
</feature>
<evidence type="ECO:0000313" key="4">
    <source>
        <dbReference type="Proteomes" id="UP001355206"/>
    </source>
</evidence>
<protein>
    <submittedName>
        <fullName evidence="3">Cupin</fullName>
    </submittedName>
</protein>
<dbReference type="Proteomes" id="UP001355206">
    <property type="component" value="Unassembled WGS sequence"/>
</dbReference>
<organism evidence="3 4">
    <name type="scientific">Methylobacterium oryzae</name>
    <dbReference type="NCBI Taxonomy" id="334852"/>
    <lineage>
        <taxon>Bacteria</taxon>
        <taxon>Pseudomonadati</taxon>
        <taxon>Pseudomonadota</taxon>
        <taxon>Alphaproteobacteria</taxon>
        <taxon>Hyphomicrobiales</taxon>
        <taxon>Methylobacteriaceae</taxon>
        <taxon>Methylobacterium</taxon>
    </lineage>
</organism>
<comment type="caution">
    <text evidence="3">The sequence shown here is derived from an EMBL/GenBank/DDBJ whole genome shotgun (WGS) entry which is preliminary data.</text>
</comment>
<reference evidence="3 4" key="1">
    <citation type="journal article" date="2012" name="Genet. Mol. Biol.">
        <title>Analysis of 16S rRNA and mxaF genes revealing insights into Methylobacterium niche-specific plant association.</title>
        <authorList>
            <person name="Dourado M.N."/>
            <person name="Andreote F.D."/>
            <person name="Dini-Andreote F."/>
            <person name="Conti R."/>
            <person name="Araujo J.M."/>
            <person name="Araujo W.L."/>
        </authorList>
    </citation>
    <scope>NUCLEOTIDE SEQUENCE [LARGE SCALE GENOMIC DNA]</scope>
    <source>
        <strain evidence="3 4">TC3-10</strain>
    </source>
</reference>
<feature type="region of interest" description="Disordered" evidence="1">
    <location>
        <begin position="1"/>
        <end position="23"/>
    </location>
</feature>
<sequence length="105" mass="11044">MSDHLTAWDHRTESVGGNGVAKRTIPGSGASLVRVVVPAGVSAPAHSHDHEQFVQVLSGSGILETEQGREPFSAGSVFHFPAGAWHAATFETETVLIETNLATQV</sequence>
<feature type="domain" description="Cupin type-2" evidence="2">
    <location>
        <begin position="34"/>
        <end position="93"/>
    </location>
</feature>
<name>A0ABU7TVJ5_9HYPH</name>
<dbReference type="InterPro" id="IPR014710">
    <property type="entry name" value="RmlC-like_jellyroll"/>
</dbReference>
<dbReference type="SUPFAM" id="SSF51182">
    <property type="entry name" value="RmlC-like cupins"/>
    <property type="match status" value="1"/>
</dbReference>
<proteinExistence type="predicted"/>
<dbReference type="InterPro" id="IPR011051">
    <property type="entry name" value="RmlC_Cupin_sf"/>
</dbReference>